<evidence type="ECO:0008006" key="3">
    <source>
        <dbReference type="Google" id="ProtNLM"/>
    </source>
</evidence>
<dbReference type="Pfam" id="PF12900">
    <property type="entry name" value="Pyridox_ox_2"/>
    <property type="match status" value="1"/>
</dbReference>
<dbReference type="PANTHER" id="PTHR34071">
    <property type="entry name" value="5-NITROIMIDAZOLE ANTIBIOTICS RESISTANCE PROTEIN, NIMA-FAMILY-RELATED PROTEIN-RELATED"/>
    <property type="match status" value="1"/>
</dbReference>
<evidence type="ECO:0000313" key="2">
    <source>
        <dbReference type="Proteomes" id="UP000295188"/>
    </source>
</evidence>
<sequence>MKAIRYKQRICEDKEKIDKFMKSMRTGTLAMISEGVPYAVPLNYIWLDGAVYFHGLTSGRRQEALSSSPQCCFTVYREYGTVKDDMPCHADTAYFSVILFGKVTLLEDNKEKAFILKQLVEKYMPGYYKTRFTEDFIKNYKSDHDGHAVQVHKLTIDVLTAKRNCADPKFLFAPMS</sequence>
<gene>
    <name evidence="1" type="ORF">EDC37_11080</name>
</gene>
<dbReference type="EMBL" id="SMAA01000010">
    <property type="protein sequence ID" value="TCS78444.1"/>
    <property type="molecule type" value="Genomic_DNA"/>
</dbReference>
<evidence type="ECO:0000313" key="1">
    <source>
        <dbReference type="EMBL" id="TCS78444.1"/>
    </source>
</evidence>
<dbReference type="RefSeq" id="WP_132550051.1">
    <property type="nucleotide sequence ID" value="NZ_SMAA01000010.1"/>
</dbReference>
<dbReference type="PANTHER" id="PTHR34071:SF2">
    <property type="entry name" value="FLAVIN-NUCLEOTIDE-BINDING PROTEIN"/>
    <property type="match status" value="1"/>
</dbReference>
<dbReference type="Gene3D" id="2.30.110.10">
    <property type="entry name" value="Electron Transport, Fmn-binding Protein, Chain A"/>
    <property type="match status" value="1"/>
</dbReference>
<reference evidence="1 2" key="1">
    <citation type="submission" date="2019-03" db="EMBL/GenBank/DDBJ databases">
        <title>Genomic Encyclopedia of Type Strains, Phase IV (KMG-IV): sequencing the most valuable type-strain genomes for metagenomic binning, comparative biology and taxonomic classification.</title>
        <authorList>
            <person name="Goeker M."/>
        </authorList>
    </citation>
    <scope>NUCLEOTIDE SEQUENCE [LARGE SCALE GENOMIC DNA]</scope>
    <source>
        <strain evidence="1 2">DSM 20467</strain>
    </source>
</reference>
<proteinExistence type="predicted"/>
<name>A0A4R3K6D8_9FIRM</name>
<dbReference type="OrthoDB" id="9794935at2"/>
<dbReference type="InterPro" id="IPR024747">
    <property type="entry name" value="Pyridox_Oxase-rel"/>
</dbReference>
<comment type="caution">
    <text evidence="1">The sequence shown here is derived from an EMBL/GenBank/DDBJ whole genome shotgun (WGS) entry which is preliminary data.</text>
</comment>
<dbReference type="Proteomes" id="UP000295188">
    <property type="component" value="Unassembled WGS sequence"/>
</dbReference>
<organism evidence="1 2">
    <name type="scientific">Pectinatus cerevisiiphilus</name>
    <dbReference type="NCBI Taxonomy" id="86956"/>
    <lineage>
        <taxon>Bacteria</taxon>
        <taxon>Bacillati</taxon>
        <taxon>Bacillota</taxon>
        <taxon>Negativicutes</taxon>
        <taxon>Selenomonadales</taxon>
        <taxon>Selenomonadaceae</taxon>
        <taxon>Pectinatus</taxon>
    </lineage>
</organism>
<dbReference type="InterPro" id="IPR012349">
    <property type="entry name" value="Split_barrel_FMN-bd"/>
</dbReference>
<dbReference type="SUPFAM" id="SSF50475">
    <property type="entry name" value="FMN-binding split barrel"/>
    <property type="match status" value="1"/>
</dbReference>
<dbReference type="AlphaFoldDB" id="A0A4R3K6D8"/>
<accession>A0A4R3K6D8</accession>
<keyword evidence="2" id="KW-1185">Reference proteome</keyword>
<protein>
    <recommendedName>
        <fullName evidence="3">Nitroimidazol reductase NimA-like FMN-containing flavoprotein (Pyridoxamine 5'-phosphate oxidase superfamily)</fullName>
    </recommendedName>
</protein>